<feature type="compositionally biased region" description="Low complexity" evidence="7">
    <location>
        <begin position="705"/>
        <end position="724"/>
    </location>
</feature>
<comment type="similarity">
    <text evidence="2">Belongs to the TMEM201 family.</text>
</comment>
<dbReference type="Pfam" id="PF09779">
    <property type="entry name" value="Ima1_N"/>
    <property type="match status" value="1"/>
</dbReference>
<keyword evidence="4 8" id="KW-1133">Transmembrane helix</keyword>
<keyword evidence="10" id="KW-1185">Reference proteome</keyword>
<sequence length="759" mass="86311">MDILIDNITSLFVFTFLFLIVYAIILNIYFINKNGFQIKVNCWFCNKNSKVLYANRNSFVCPFCTQYNGFNKEGDYNKVIQAQHNLSLNALNSNTSKTQTYSSILWSNNLCNECNRNQQLKILQLSKYEPLNEKKFDVEIEHFEKQLNKTYKLCKTCTKTVKSTIRKQNAWIFGNRLKSLKTLQRKGLSYLNLHKQSQGHEDIHRFSLISLFLLFISVINVLVLNGFDLLVIKDILPDSILPSNVIFSHIYSTINNNIMSIFGRSSILNYLRTNITSKELSLLYISLIGFSLEGIYSIREKSMSFCGKCNKLMSWIILGLTSSINFNRETKAYIDTLQLFCSLFLIYNYSYTCFSFQNWKNKKNKVKSKRSQLDSDDSENSDLDMLNNSEKSFQARINRCSPLTSNIENINLDRSCEQTKGTAHRSVYKNGSLQPKSNNELNEHFHSLNLGAFVPSRPGSCQNFQSHKTQFNPFMNNAACQTKPQSSNSLYNFEVMDNIPSSSPKPLQNNIWNPLFKLPNVTSNLSNNASFLEHSFLNEPFSGLNKFEKRPMSNQNISLNGRFPSPETSILQQNNDGFLSRDTSRVFSDNGSIHQSYSHQKNAVNPMLSQSSFINNSFRPLSPTSLSGKSNRTLISPPRLNHIKTFQSDSTESENLNLSFHSNDVPSSGFGFKMNNTNLGRGFVVNSLLTVQHPQGLETSNLQISSKNNPISRSSSSSSGFVSNGDRAKAQTNSLPNSRDHSPDRNSILSEPAFHYKLD</sequence>
<evidence type="ECO:0000259" key="9">
    <source>
        <dbReference type="Pfam" id="PF09779"/>
    </source>
</evidence>
<feature type="transmembrane region" description="Helical" evidence="8">
    <location>
        <begin position="12"/>
        <end position="31"/>
    </location>
</feature>
<evidence type="ECO:0000256" key="7">
    <source>
        <dbReference type="SAM" id="MobiDB-lite"/>
    </source>
</evidence>
<evidence type="ECO:0000256" key="2">
    <source>
        <dbReference type="ARBA" id="ARBA00007600"/>
    </source>
</evidence>
<dbReference type="RefSeq" id="XP_030753982.1">
    <property type="nucleotide sequence ID" value="XM_030898122.1"/>
</dbReference>
<proteinExistence type="inferred from homology"/>
<keyword evidence="5 8" id="KW-0472">Membrane</keyword>
<dbReference type="GO" id="GO:0051015">
    <property type="term" value="F:actin filament binding"/>
    <property type="evidence" value="ECO:0007669"/>
    <property type="project" value="TreeGrafter"/>
</dbReference>
<evidence type="ECO:0000256" key="6">
    <source>
        <dbReference type="ARBA" id="ARBA00023242"/>
    </source>
</evidence>
<dbReference type="GO" id="GO:0005521">
    <property type="term" value="F:lamin binding"/>
    <property type="evidence" value="ECO:0007669"/>
    <property type="project" value="TreeGrafter"/>
</dbReference>
<dbReference type="AlphaFoldDB" id="A0A6J2XRE1"/>
<evidence type="ECO:0000256" key="4">
    <source>
        <dbReference type="ARBA" id="ARBA00022989"/>
    </source>
</evidence>
<evidence type="ECO:0000256" key="1">
    <source>
        <dbReference type="ARBA" id="ARBA00004473"/>
    </source>
</evidence>
<feature type="transmembrane region" description="Helical" evidence="8">
    <location>
        <begin position="206"/>
        <end position="227"/>
    </location>
</feature>
<feature type="region of interest" description="Disordered" evidence="7">
    <location>
        <begin position="705"/>
        <end position="759"/>
    </location>
</feature>
<feature type="domain" description="Ima1 N-terminal" evidence="9">
    <location>
        <begin position="40"/>
        <end position="161"/>
    </location>
</feature>
<dbReference type="InterPro" id="IPR018617">
    <property type="entry name" value="Ima1_N"/>
</dbReference>
<evidence type="ECO:0000256" key="3">
    <source>
        <dbReference type="ARBA" id="ARBA00022692"/>
    </source>
</evidence>
<gene>
    <name evidence="11" type="primary">LOC115880826</name>
</gene>
<dbReference type="GeneID" id="115880826"/>
<dbReference type="KEGG" id="soy:115880826"/>
<dbReference type="PANTHER" id="PTHR28646:SF1">
    <property type="entry name" value="TRANSMEMBRANE PROTEIN 201"/>
    <property type="match status" value="1"/>
</dbReference>
<comment type="subcellular location">
    <subcellularLocation>
        <location evidence="1">Nucleus inner membrane</location>
        <topology evidence="1">Multi-pass membrane protein</topology>
    </subcellularLocation>
</comment>
<feature type="transmembrane region" description="Helical" evidence="8">
    <location>
        <begin position="280"/>
        <end position="298"/>
    </location>
</feature>
<accession>A0A6J2XRE1</accession>
<reference evidence="11" key="1">
    <citation type="submission" date="2025-08" db="UniProtKB">
        <authorList>
            <consortium name="RefSeq"/>
        </authorList>
    </citation>
    <scope>IDENTIFICATION</scope>
    <source>
        <tissue evidence="11">Gonads</tissue>
    </source>
</reference>
<keyword evidence="6" id="KW-0539">Nucleus</keyword>
<dbReference type="InParanoid" id="A0A6J2XRE1"/>
<evidence type="ECO:0000256" key="8">
    <source>
        <dbReference type="SAM" id="Phobius"/>
    </source>
</evidence>
<protein>
    <submittedName>
        <fullName evidence="11">Uncharacterized protein LOC115880826</fullName>
    </submittedName>
</protein>
<dbReference type="GO" id="GO:0005637">
    <property type="term" value="C:nuclear inner membrane"/>
    <property type="evidence" value="ECO:0007669"/>
    <property type="project" value="UniProtKB-SubCell"/>
</dbReference>
<organism evidence="10 11">
    <name type="scientific">Sitophilus oryzae</name>
    <name type="common">Rice weevil</name>
    <name type="synonym">Curculio oryzae</name>
    <dbReference type="NCBI Taxonomy" id="7048"/>
    <lineage>
        <taxon>Eukaryota</taxon>
        <taxon>Metazoa</taxon>
        <taxon>Ecdysozoa</taxon>
        <taxon>Arthropoda</taxon>
        <taxon>Hexapoda</taxon>
        <taxon>Insecta</taxon>
        <taxon>Pterygota</taxon>
        <taxon>Neoptera</taxon>
        <taxon>Endopterygota</taxon>
        <taxon>Coleoptera</taxon>
        <taxon>Polyphaga</taxon>
        <taxon>Cucujiformia</taxon>
        <taxon>Curculionidae</taxon>
        <taxon>Dryophthorinae</taxon>
        <taxon>Sitophilus</taxon>
    </lineage>
</organism>
<dbReference type="Proteomes" id="UP000504635">
    <property type="component" value="Unplaced"/>
</dbReference>
<evidence type="ECO:0000256" key="5">
    <source>
        <dbReference type="ARBA" id="ARBA00023136"/>
    </source>
</evidence>
<name>A0A6J2XRE1_SITOR</name>
<evidence type="ECO:0000313" key="10">
    <source>
        <dbReference type="Proteomes" id="UP000504635"/>
    </source>
</evidence>
<keyword evidence="3 8" id="KW-0812">Transmembrane</keyword>
<dbReference type="PANTHER" id="PTHR28646">
    <property type="entry name" value="TRANSMEMBRANE PROTEIN 201"/>
    <property type="match status" value="1"/>
</dbReference>
<dbReference type="OrthoDB" id="5966927at2759"/>
<dbReference type="InterPro" id="IPR040041">
    <property type="entry name" value="TMEM201"/>
</dbReference>
<evidence type="ECO:0000313" key="11">
    <source>
        <dbReference type="RefSeq" id="XP_030753982.1"/>
    </source>
</evidence>
<dbReference type="GO" id="GO:0030473">
    <property type="term" value="P:nuclear migration along microtubule"/>
    <property type="evidence" value="ECO:0007669"/>
    <property type="project" value="TreeGrafter"/>
</dbReference>